<dbReference type="EMBL" id="CP029347">
    <property type="protein sequence ID" value="AWL12268.1"/>
    <property type="molecule type" value="Genomic_DNA"/>
</dbReference>
<gene>
    <name evidence="1" type="ORF">HMF8227_01795</name>
</gene>
<keyword evidence="2" id="KW-1185">Reference proteome</keyword>
<proteinExistence type="predicted"/>
<sequence length="35" mass="3896">MPNNSIEQGAPAGRAGLALRARLSLKRYRINDSWL</sequence>
<name>A0A2S2E3N8_9ALTE</name>
<evidence type="ECO:0000313" key="1">
    <source>
        <dbReference type="EMBL" id="AWL12268.1"/>
    </source>
</evidence>
<evidence type="ECO:0000313" key="2">
    <source>
        <dbReference type="Proteomes" id="UP000245728"/>
    </source>
</evidence>
<organism evidence="1 2">
    <name type="scientific">Saliniradius amylolyticus</name>
    <dbReference type="NCBI Taxonomy" id="2183582"/>
    <lineage>
        <taxon>Bacteria</taxon>
        <taxon>Pseudomonadati</taxon>
        <taxon>Pseudomonadota</taxon>
        <taxon>Gammaproteobacteria</taxon>
        <taxon>Alteromonadales</taxon>
        <taxon>Alteromonadaceae</taxon>
        <taxon>Saliniradius</taxon>
    </lineage>
</organism>
<accession>A0A2S2E3N8</accession>
<dbReference type="AlphaFoldDB" id="A0A2S2E3N8"/>
<protein>
    <submittedName>
        <fullName evidence="1">Uncharacterized protein</fullName>
    </submittedName>
</protein>
<reference evidence="1 2" key="1">
    <citation type="submission" date="2018-05" db="EMBL/GenBank/DDBJ databases">
        <title>Salinimonas sp. HMF8227 Genome sequencing and assembly.</title>
        <authorList>
            <person name="Kang H."/>
            <person name="Kang J."/>
            <person name="Cha I."/>
            <person name="Kim H."/>
            <person name="Joh K."/>
        </authorList>
    </citation>
    <scope>NUCLEOTIDE SEQUENCE [LARGE SCALE GENOMIC DNA]</scope>
    <source>
        <strain evidence="1 2">HMF8227</strain>
    </source>
</reference>
<dbReference type="Proteomes" id="UP000245728">
    <property type="component" value="Chromosome"/>
</dbReference>
<dbReference type="KEGG" id="salh:HMF8227_01795"/>